<protein>
    <recommendedName>
        <fullName evidence="7">Peroxisomal biogenesis factor 11</fullName>
    </recommendedName>
</protein>
<reference evidence="6" key="1">
    <citation type="submission" date="2024-06" db="EMBL/GenBank/DDBJ databases">
        <title>Multi-omics analyses provide insights into the biosynthesis of the anticancer antibiotic pleurotin in Hohenbuehelia grisea.</title>
        <authorList>
            <person name="Weaver J.A."/>
            <person name="Alberti F."/>
        </authorList>
    </citation>
    <scope>NUCLEOTIDE SEQUENCE [LARGE SCALE GENOMIC DNA]</scope>
    <source>
        <strain evidence="6">T-177</strain>
    </source>
</reference>
<dbReference type="EMBL" id="JASNQZ010000011">
    <property type="protein sequence ID" value="KAL0951031.1"/>
    <property type="molecule type" value="Genomic_DNA"/>
</dbReference>
<dbReference type="Proteomes" id="UP001556367">
    <property type="component" value="Unassembled WGS sequence"/>
</dbReference>
<dbReference type="Pfam" id="PF05648">
    <property type="entry name" value="PEX11"/>
    <property type="match status" value="1"/>
</dbReference>
<evidence type="ECO:0000256" key="4">
    <source>
        <dbReference type="ARBA" id="ARBA00046271"/>
    </source>
</evidence>
<dbReference type="PANTHER" id="PTHR12652">
    <property type="entry name" value="PEROXISOMAL BIOGENESIS FACTOR 11"/>
    <property type="match status" value="1"/>
</dbReference>
<evidence type="ECO:0008006" key="7">
    <source>
        <dbReference type="Google" id="ProtNLM"/>
    </source>
</evidence>
<accession>A0ABR3J5V8</accession>
<sequence>MASVASQVILHPVVSQSLAMGGSTVGRDKTYRAIQYFARFYAWVLLRRGNKDDAARWSALKSHLAIARKLMRLGKPMEHLQATMKAVMSSGTASEQATTICRQLGYFGYLTYDAVVWANTIKFLKLSPETSAKVSRMANRFWVIGILSSIVHAVLKNARLTGEIKRLKASKPWGEKDLGEQVERETKLAAAFSARENLKTQFYIDILDLWNPATSLGYVHFNDGVIGIFGLVSSILGFQKQWQAVQAKNKK</sequence>
<keyword evidence="3" id="KW-0576">Peroxisome</keyword>
<evidence type="ECO:0000313" key="5">
    <source>
        <dbReference type="EMBL" id="KAL0951031.1"/>
    </source>
</evidence>
<comment type="caution">
    <text evidence="5">The sequence shown here is derived from an EMBL/GenBank/DDBJ whole genome shotgun (WGS) entry which is preliminary data.</text>
</comment>
<organism evidence="5 6">
    <name type="scientific">Hohenbuehelia grisea</name>
    <dbReference type="NCBI Taxonomy" id="104357"/>
    <lineage>
        <taxon>Eukaryota</taxon>
        <taxon>Fungi</taxon>
        <taxon>Dikarya</taxon>
        <taxon>Basidiomycota</taxon>
        <taxon>Agaricomycotina</taxon>
        <taxon>Agaricomycetes</taxon>
        <taxon>Agaricomycetidae</taxon>
        <taxon>Agaricales</taxon>
        <taxon>Pleurotineae</taxon>
        <taxon>Pleurotaceae</taxon>
        <taxon>Hohenbuehelia</taxon>
    </lineage>
</organism>
<dbReference type="PANTHER" id="PTHR12652:SF50">
    <property type="entry name" value="PEROXIN 11"/>
    <property type="match status" value="1"/>
</dbReference>
<evidence type="ECO:0000256" key="2">
    <source>
        <dbReference type="ARBA" id="ARBA00023136"/>
    </source>
</evidence>
<keyword evidence="2" id="KW-0472">Membrane</keyword>
<keyword evidence="6" id="KW-1185">Reference proteome</keyword>
<evidence type="ECO:0000256" key="3">
    <source>
        <dbReference type="ARBA" id="ARBA00023140"/>
    </source>
</evidence>
<dbReference type="InterPro" id="IPR008733">
    <property type="entry name" value="PEX11"/>
</dbReference>
<evidence type="ECO:0000256" key="1">
    <source>
        <dbReference type="ARBA" id="ARBA00022593"/>
    </source>
</evidence>
<proteinExistence type="predicted"/>
<evidence type="ECO:0000313" key="6">
    <source>
        <dbReference type="Proteomes" id="UP001556367"/>
    </source>
</evidence>
<comment type="subcellular location">
    <subcellularLocation>
        <location evidence="4">Peroxisome membrane</location>
    </subcellularLocation>
</comment>
<name>A0ABR3J5V8_9AGAR</name>
<gene>
    <name evidence="5" type="ORF">HGRIS_007771</name>
</gene>
<keyword evidence="1" id="KW-0962">Peroxisome biogenesis</keyword>